<dbReference type="PANTHER" id="PTHR30290">
    <property type="entry name" value="PERIPLASMIC BINDING COMPONENT OF ABC TRANSPORTER"/>
    <property type="match status" value="1"/>
</dbReference>
<proteinExistence type="predicted"/>
<feature type="domain" description="Solute-binding protein family 5" evidence="1">
    <location>
        <begin position="105"/>
        <end position="481"/>
    </location>
</feature>
<evidence type="ECO:0000313" key="3">
    <source>
        <dbReference type="Proteomes" id="UP000271272"/>
    </source>
</evidence>
<dbReference type="SUPFAM" id="SSF53850">
    <property type="entry name" value="Periplasmic binding protein-like II"/>
    <property type="match status" value="1"/>
</dbReference>
<dbReference type="Gene3D" id="3.40.190.10">
    <property type="entry name" value="Periplasmic binding protein-like II"/>
    <property type="match status" value="1"/>
</dbReference>
<reference evidence="2 3" key="1">
    <citation type="submission" date="2018-11" db="EMBL/GenBank/DDBJ databases">
        <title>Genomes From Bacteria Associated with the Canine Oral Cavity: a Test Case for Automated Genome-Based Taxonomic Assignment.</title>
        <authorList>
            <person name="Coil D.A."/>
            <person name="Jospin G."/>
            <person name="Darling A.E."/>
            <person name="Wallis C."/>
            <person name="Davis I.J."/>
            <person name="Harris S."/>
            <person name="Eisen J.A."/>
            <person name="Holcombe L.J."/>
            <person name="O'Flynn C."/>
        </authorList>
    </citation>
    <scope>NUCLEOTIDE SEQUENCE [LARGE SCALE GENOMIC DNA]</scope>
    <source>
        <strain evidence="2 3">OH5050</strain>
    </source>
</reference>
<dbReference type="Proteomes" id="UP000271272">
    <property type="component" value="Unassembled WGS sequence"/>
</dbReference>
<dbReference type="InterPro" id="IPR006311">
    <property type="entry name" value="TAT_signal"/>
</dbReference>
<dbReference type="EMBL" id="RQZC01000012">
    <property type="protein sequence ID" value="RRD29014.1"/>
    <property type="molecule type" value="Genomic_DNA"/>
</dbReference>
<dbReference type="GO" id="GO:1904680">
    <property type="term" value="F:peptide transmembrane transporter activity"/>
    <property type="evidence" value="ECO:0007669"/>
    <property type="project" value="TreeGrafter"/>
</dbReference>
<dbReference type="OrthoDB" id="9801912at2"/>
<comment type="caution">
    <text evidence="2">The sequence shown here is derived from an EMBL/GenBank/DDBJ whole genome shotgun (WGS) entry which is preliminary data.</text>
</comment>
<dbReference type="PIRSF" id="PIRSF002741">
    <property type="entry name" value="MppA"/>
    <property type="match status" value="1"/>
</dbReference>
<evidence type="ECO:0000313" key="2">
    <source>
        <dbReference type="EMBL" id="RRD29014.1"/>
    </source>
</evidence>
<dbReference type="PROSITE" id="PS51318">
    <property type="entry name" value="TAT"/>
    <property type="match status" value="1"/>
</dbReference>
<keyword evidence="3" id="KW-1185">Reference proteome</keyword>
<dbReference type="Gene3D" id="3.10.105.10">
    <property type="entry name" value="Dipeptide-binding Protein, Domain 3"/>
    <property type="match status" value="1"/>
</dbReference>
<dbReference type="InterPro" id="IPR039424">
    <property type="entry name" value="SBP_5"/>
</dbReference>
<dbReference type="Pfam" id="PF00496">
    <property type="entry name" value="SBP_bac_5"/>
    <property type="match status" value="1"/>
</dbReference>
<dbReference type="GO" id="GO:0042597">
    <property type="term" value="C:periplasmic space"/>
    <property type="evidence" value="ECO:0007669"/>
    <property type="project" value="UniProtKB-ARBA"/>
</dbReference>
<dbReference type="RefSeq" id="WP_124933972.1">
    <property type="nucleotide sequence ID" value="NZ_RQZC01000012.1"/>
</dbReference>
<dbReference type="AlphaFoldDB" id="A0A3P1V487"/>
<dbReference type="PANTHER" id="PTHR30290:SF83">
    <property type="entry name" value="ABC TRANSPORTER SUBSTRATE-BINDING PROTEIN"/>
    <property type="match status" value="1"/>
</dbReference>
<name>A0A3P1V487_9ACTO</name>
<dbReference type="GO" id="GO:0015833">
    <property type="term" value="P:peptide transport"/>
    <property type="evidence" value="ECO:0007669"/>
    <property type="project" value="TreeGrafter"/>
</dbReference>
<evidence type="ECO:0000259" key="1">
    <source>
        <dbReference type="Pfam" id="PF00496"/>
    </source>
</evidence>
<gene>
    <name evidence="2" type="ORF">EII10_07935</name>
</gene>
<protein>
    <submittedName>
        <fullName evidence="2">ABC transporter substrate-binding protein</fullName>
    </submittedName>
</protein>
<dbReference type="CDD" id="cd08506">
    <property type="entry name" value="PBP2_clavulanate_OppA2"/>
    <property type="match status" value="1"/>
</dbReference>
<dbReference type="InterPro" id="IPR000914">
    <property type="entry name" value="SBP_5_dom"/>
</dbReference>
<organism evidence="2 3">
    <name type="scientific">Actinomyces bowdenii</name>
    <dbReference type="NCBI Taxonomy" id="131109"/>
    <lineage>
        <taxon>Bacteria</taxon>
        <taxon>Bacillati</taxon>
        <taxon>Actinomycetota</taxon>
        <taxon>Actinomycetes</taxon>
        <taxon>Actinomycetales</taxon>
        <taxon>Actinomycetaceae</taxon>
        <taxon>Actinomyces</taxon>
    </lineage>
</organism>
<dbReference type="InterPro" id="IPR030678">
    <property type="entry name" value="Peptide/Ni-bd"/>
</dbReference>
<sequence length="567" mass="58908">MPDKPTTPSLPTAVRLARPTASRRLFLGAGMSALGALALAGCGANSATSSGSGTATAGGTLRILTSETDINWDPAKSQSMPMTSLALVHRRLTTWSLAPGEPVALVPDLATDTGTVSPDGLSWTFTLKEGLVLSDGTPLTSAHIKHGVERSFAPALAGGLTYHKALLAGATDYEGPYEGKHLDSIQTPDESTIVFQLTRAFGDWPWIVAQGAFAPVPEGDDPATYTASPIASGPYVVAQAAQGSSVTLERNPHWSADTDQVRLALPDTIVFELSQDESTAAQRLIADSGKDRTAFGADRVSAAQLAQVSANPAAKERLATTPDGGPATYLAINVERVTDPQVRQAIAHAVDKAAVVAALGGELGAVSASTLITPGIPGRQDYDPYPTDPGRAASLLQGKEVPSLVLLTQNSAAHQAVAQAVEQSLKEAGLSVTIDAQTSEAFNERATQGDGSTYDLAIASWNPDYPSANANIQPLFASSEIGGGGHNISRYSNERVDAAIAEAAANLDTEAARAQWAELDRTIAQDVPVVPLAFRRNSFLRGSGVQGFSVESYPGYPSYQVVGVSGS</sequence>
<dbReference type="GO" id="GO:0043190">
    <property type="term" value="C:ATP-binding cassette (ABC) transporter complex"/>
    <property type="evidence" value="ECO:0007669"/>
    <property type="project" value="InterPro"/>
</dbReference>
<accession>A0A3P1V487</accession>